<dbReference type="PROSITE" id="PS00061">
    <property type="entry name" value="ADH_SHORT"/>
    <property type="match status" value="1"/>
</dbReference>
<reference evidence="4 6" key="2">
    <citation type="submission" date="2021-10" db="EMBL/GenBank/DDBJ databases">
        <title>Collection of gut derived symbiotic bacterial strains cultured from healthy donors.</title>
        <authorList>
            <person name="Lin H."/>
            <person name="Littmann E."/>
            <person name="Claire K."/>
            <person name="Pamer E."/>
        </authorList>
    </citation>
    <scope>NUCLEOTIDE SEQUENCE [LARGE SCALE GENOMIC DNA]</scope>
    <source>
        <strain evidence="4 6">MSK.17.68</strain>
    </source>
</reference>
<dbReference type="SUPFAM" id="SSF51735">
    <property type="entry name" value="NAD(P)-binding Rossmann-fold domains"/>
    <property type="match status" value="1"/>
</dbReference>
<dbReference type="FunFam" id="3.40.50.720:FF:000084">
    <property type="entry name" value="Short-chain dehydrogenase reductase"/>
    <property type="match status" value="1"/>
</dbReference>
<proteinExistence type="inferred from homology"/>
<organism evidence="5">
    <name type="scientific">Intestinibacter bartlettii</name>
    <dbReference type="NCBI Taxonomy" id="261299"/>
    <lineage>
        <taxon>Bacteria</taxon>
        <taxon>Bacillati</taxon>
        <taxon>Bacillota</taxon>
        <taxon>Clostridia</taxon>
        <taxon>Peptostreptococcales</taxon>
        <taxon>Peptostreptococcaceae</taxon>
        <taxon>Intestinibacter</taxon>
    </lineage>
</organism>
<dbReference type="GO" id="GO:0008206">
    <property type="term" value="P:bile acid metabolic process"/>
    <property type="evidence" value="ECO:0007669"/>
    <property type="project" value="UniProtKB-ARBA"/>
</dbReference>
<dbReference type="PANTHER" id="PTHR42760:SF133">
    <property type="entry name" value="3-OXOACYL-[ACYL-CARRIER-PROTEIN] REDUCTASE"/>
    <property type="match status" value="1"/>
</dbReference>
<dbReference type="EC" id="1.1.1.100" evidence="5"/>
<name>A0A6N2YZJ9_9FIRM</name>
<dbReference type="EMBL" id="JAJBMB010000013">
    <property type="protein sequence ID" value="MCB5446884.1"/>
    <property type="molecule type" value="Genomic_DNA"/>
</dbReference>
<dbReference type="PRINTS" id="PR00080">
    <property type="entry name" value="SDRFAMILY"/>
</dbReference>
<gene>
    <name evidence="5" type="primary">fabG_1</name>
    <name evidence="5" type="ORF">IBLFYP30_01014</name>
    <name evidence="4" type="ORF">LIP50_11780</name>
</gene>
<dbReference type="Pfam" id="PF00106">
    <property type="entry name" value="adh_short"/>
    <property type="match status" value="1"/>
</dbReference>
<sequence length="273" mass="29228">MQISWLGLEGKSVIVTGAASGIGKAVAQEFLNCGANVAVCDLNPQTPEFEINENSGKMIYLHTNVCDAQNVKETVKRVCEEFGTVDVIVNNAGINIPSLLVDDKEEHSKYELNENIYEKVMDVNVKGVYLCSQEASRVMVKKGAGVIINMSSESGLEGSQGQSIYAASKNAVNSFTRSWSKELGPKGVRVVGVAPGILEATGLRTLAYEEALAYTRNITVEKLREGYKSTSTTPLGRSGKLSEVANLVCFLASERAGYIHGVTINVAGGKTRG</sequence>
<dbReference type="Proteomes" id="UP001299409">
    <property type="component" value="Unassembled WGS sequence"/>
</dbReference>
<dbReference type="NCBIfam" id="NF004817">
    <property type="entry name" value="PRK06171.1"/>
    <property type="match status" value="1"/>
</dbReference>
<keyword evidence="2 5" id="KW-0560">Oxidoreductase</keyword>
<dbReference type="GeneID" id="89564386"/>
<evidence type="ECO:0000313" key="4">
    <source>
        <dbReference type="EMBL" id="MCB5446884.1"/>
    </source>
</evidence>
<dbReference type="InterPro" id="IPR020904">
    <property type="entry name" value="Sc_DH/Rdtase_CS"/>
</dbReference>
<evidence type="ECO:0000313" key="5">
    <source>
        <dbReference type="EMBL" id="VYT72499.1"/>
    </source>
</evidence>
<dbReference type="InterPro" id="IPR002347">
    <property type="entry name" value="SDR_fam"/>
</dbReference>
<keyword evidence="6" id="KW-1185">Reference proteome</keyword>
<dbReference type="PANTHER" id="PTHR42760">
    <property type="entry name" value="SHORT-CHAIN DEHYDROGENASES/REDUCTASES FAMILY MEMBER"/>
    <property type="match status" value="1"/>
</dbReference>
<evidence type="ECO:0000256" key="1">
    <source>
        <dbReference type="ARBA" id="ARBA00006484"/>
    </source>
</evidence>
<dbReference type="Gene3D" id="3.40.50.720">
    <property type="entry name" value="NAD(P)-binding Rossmann-like Domain"/>
    <property type="match status" value="1"/>
</dbReference>
<dbReference type="RefSeq" id="WP_007286090.1">
    <property type="nucleotide sequence ID" value="NZ_BAABXU010000001.1"/>
</dbReference>
<dbReference type="CDD" id="cd05233">
    <property type="entry name" value="SDR_c"/>
    <property type="match status" value="1"/>
</dbReference>
<accession>A0A6N2YZJ9</accession>
<dbReference type="AlphaFoldDB" id="A0A6N2YZJ9"/>
<dbReference type="PRINTS" id="PR00081">
    <property type="entry name" value="GDHRDH"/>
</dbReference>
<dbReference type="GO" id="GO:0004316">
    <property type="term" value="F:3-oxoacyl-[acyl-carrier-protein] reductase (NADPH) activity"/>
    <property type="evidence" value="ECO:0007669"/>
    <property type="project" value="UniProtKB-EC"/>
</dbReference>
<dbReference type="EMBL" id="CACRUE010000006">
    <property type="protein sequence ID" value="VYT72499.1"/>
    <property type="molecule type" value="Genomic_DNA"/>
</dbReference>
<reference evidence="5" key="1">
    <citation type="submission" date="2019-11" db="EMBL/GenBank/DDBJ databases">
        <authorList>
            <person name="Feng L."/>
        </authorList>
    </citation>
    <scope>NUCLEOTIDE SEQUENCE</scope>
    <source>
        <strain evidence="5">IbartlettiiLFYP30</strain>
    </source>
</reference>
<dbReference type="InterPro" id="IPR036291">
    <property type="entry name" value="NAD(P)-bd_dom_sf"/>
</dbReference>
<comment type="similarity">
    <text evidence="1 3">Belongs to the short-chain dehydrogenases/reductases (SDR) family.</text>
</comment>
<evidence type="ECO:0000256" key="3">
    <source>
        <dbReference type="RuleBase" id="RU000363"/>
    </source>
</evidence>
<protein>
    <submittedName>
        <fullName evidence="5">3-oxoacyl-[acyl-carrier-protein] reductase FabG</fullName>
        <ecNumber evidence="5">1.1.1.100</ecNumber>
    </submittedName>
    <submittedName>
        <fullName evidence="4">SDR family oxidoreductase</fullName>
    </submittedName>
</protein>
<evidence type="ECO:0000256" key="2">
    <source>
        <dbReference type="ARBA" id="ARBA00023002"/>
    </source>
</evidence>
<evidence type="ECO:0000313" key="6">
    <source>
        <dbReference type="Proteomes" id="UP001299409"/>
    </source>
</evidence>